<dbReference type="KEGG" id="cel:CELE_ZC132.11"/>
<dbReference type="AGR" id="WB:WBGene00269432"/>
<evidence type="ECO:0000313" key="3">
    <source>
        <dbReference type="Proteomes" id="UP000001940"/>
    </source>
</evidence>
<dbReference type="GeneID" id="178827"/>
<dbReference type="Proteomes" id="UP000001940">
    <property type="component" value="Chromosome V"/>
</dbReference>
<name>A0A163VUD3_CAEEL</name>
<evidence type="ECO:0000313" key="2">
    <source>
        <dbReference type="EMBL" id="SAP35618.1"/>
    </source>
</evidence>
<dbReference type="WormBase" id="ZC132.11">
    <property type="protein sequence ID" value="CE51619"/>
    <property type="gene ID" value="WBGene00269432"/>
</dbReference>
<feature type="transmembrane region" description="Helical" evidence="1">
    <location>
        <begin position="193"/>
        <end position="213"/>
    </location>
</feature>
<keyword evidence="3" id="KW-1185">Reference proteome</keyword>
<dbReference type="InterPro" id="IPR018817">
    <property type="entry name" value="7TM_GPCR_serpentine_rcpt_Srz"/>
</dbReference>
<protein>
    <submittedName>
        <fullName evidence="2">Serpentine Receptor, class Z</fullName>
    </submittedName>
</protein>
<dbReference type="Pfam" id="PF10325">
    <property type="entry name" value="7TM_GPCR_Srz"/>
    <property type="match status" value="1"/>
</dbReference>
<gene>
    <name evidence="2" type="ORF">CELE_ZC132.11</name>
    <name evidence="2 4" type="ORF">ZC132.11</name>
</gene>
<feature type="transmembrane region" description="Helical" evidence="1">
    <location>
        <begin position="261"/>
        <end position="283"/>
    </location>
</feature>
<reference evidence="2 3" key="1">
    <citation type="journal article" date="1998" name="Science">
        <title>Genome sequence of the nematode C. elegans: a platform for investigating biology.</title>
        <authorList>
            <consortium name="The C. elegans sequencing consortium"/>
            <person name="Sulson J.E."/>
            <person name="Waterston R."/>
        </authorList>
    </citation>
    <scope>NUCLEOTIDE SEQUENCE [LARGE SCALE GENOMIC DNA]</scope>
    <source>
        <strain evidence="2 3">Bristol N2</strain>
    </source>
</reference>
<dbReference type="EMBL" id="BX284605">
    <property type="protein sequence ID" value="SAP35618.1"/>
    <property type="molecule type" value="Genomic_DNA"/>
</dbReference>
<feature type="transmembrane region" description="Helical" evidence="1">
    <location>
        <begin position="33"/>
        <end position="55"/>
    </location>
</feature>
<feature type="transmembrane region" description="Helical" evidence="1">
    <location>
        <begin position="158"/>
        <end position="181"/>
    </location>
</feature>
<feature type="transmembrane region" description="Helical" evidence="1">
    <location>
        <begin position="234"/>
        <end position="255"/>
    </location>
</feature>
<feature type="transmembrane region" description="Helical" evidence="1">
    <location>
        <begin position="125"/>
        <end position="146"/>
    </location>
</feature>
<keyword evidence="2" id="KW-0675">Receptor</keyword>
<dbReference type="SMR" id="A0A163VUD3"/>
<dbReference type="AlphaFoldDB" id="A0A163VUD3"/>
<keyword evidence="1" id="KW-1133">Transmembrane helix</keyword>
<sequence>MVQEQMIKLNIFPYSLSFDKFVEFIGNVSDVKYLGISFGTLVAFYGLALIIHMIFSKKSDFVEDQSFLTPLISKYRNITKRIVTVVNGIALVNGLSHFFNVGWLVTVLWYPMWIALYSIKVFTEMYLIVISFFSISRCFVFFSLAKPSVELTQDCVKAGIRFVLGILVLKDLVLYVSLIIVSEAEKFEKIGTIFDYYCGIYLFCQLFLCVAGLSQLPIMCEKSIIELTHHEKQIYSQTFAIAILKLVLLFCLFVAGNFINYEIIISMFVTSDLFLVPSMVLIFEVFCRPKHVEFQEVEMTHQEA</sequence>
<organism evidence="2 3">
    <name type="scientific">Caenorhabditis elegans</name>
    <dbReference type="NCBI Taxonomy" id="6239"/>
    <lineage>
        <taxon>Eukaryota</taxon>
        <taxon>Metazoa</taxon>
        <taxon>Ecdysozoa</taxon>
        <taxon>Nematoda</taxon>
        <taxon>Chromadorea</taxon>
        <taxon>Rhabditida</taxon>
        <taxon>Rhabditina</taxon>
        <taxon>Rhabditomorpha</taxon>
        <taxon>Rhabditoidea</taxon>
        <taxon>Rhabditidae</taxon>
        <taxon>Peloderinae</taxon>
        <taxon>Caenorhabditis</taxon>
    </lineage>
</organism>
<dbReference type="OrthoDB" id="5865620at2759"/>
<dbReference type="PaxDb" id="6239-ZC132.3"/>
<dbReference type="InParanoid" id="A0A163VUD3"/>
<dbReference type="Bgee" id="WBGene00269432">
    <property type="expression patterns" value="Expressed in pharyngeal muscle cell (C elegans) and 3 other cell types or tissues"/>
</dbReference>
<dbReference type="FunCoup" id="A0A163VUD3">
    <property type="interactions" value="252"/>
</dbReference>
<dbReference type="eggNOG" id="ENOG502T376">
    <property type="taxonomic scope" value="Eukaryota"/>
</dbReference>
<keyword evidence="1" id="KW-0812">Transmembrane</keyword>
<proteinExistence type="predicted"/>
<evidence type="ECO:0000256" key="1">
    <source>
        <dbReference type="SAM" id="Phobius"/>
    </source>
</evidence>
<evidence type="ECO:0000313" key="4">
    <source>
        <dbReference type="WormBase" id="ZC132.11"/>
    </source>
</evidence>
<dbReference type="RefSeq" id="NP_001256035.2">
    <property type="nucleotide sequence ID" value="NM_001269106.2"/>
</dbReference>
<dbReference type="CTD" id="178827"/>
<accession>A0A163VUD3</accession>
<keyword evidence="1" id="KW-0472">Membrane</keyword>